<dbReference type="InterPro" id="IPR011042">
    <property type="entry name" value="6-blade_b-propeller_TolB-like"/>
</dbReference>
<dbReference type="InParanoid" id="A0A1E7F914"/>
<dbReference type="PROSITE" id="PS50093">
    <property type="entry name" value="PKD"/>
    <property type="match status" value="1"/>
</dbReference>
<evidence type="ECO:0000256" key="2">
    <source>
        <dbReference type="SAM" id="SignalP"/>
    </source>
</evidence>
<dbReference type="OrthoDB" id="10266706at2759"/>
<protein>
    <recommendedName>
        <fullName evidence="3">PKD domain-containing protein</fullName>
    </recommendedName>
</protein>
<dbReference type="SUPFAM" id="SSF49299">
    <property type="entry name" value="PKD domain"/>
    <property type="match status" value="1"/>
</dbReference>
<dbReference type="PANTHER" id="PTHR19328">
    <property type="entry name" value="HEDGEHOG-INTERACTING PROTEIN"/>
    <property type="match status" value="1"/>
</dbReference>
<feature type="region of interest" description="Disordered" evidence="1">
    <location>
        <begin position="1234"/>
        <end position="1256"/>
    </location>
</feature>
<keyword evidence="2" id="KW-0732">Signal</keyword>
<feature type="compositionally biased region" description="Polar residues" evidence="1">
    <location>
        <begin position="1234"/>
        <end position="1250"/>
    </location>
</feature>
<dbReference type="SMART" id="SM00089">
    <property type="entry name" value="PKD"/>
    <property type="match status" value="1"/>
</dbReference>
<accession>A0A1E7F914</accession>
<name>A0A1E7F914_9STRA</name>
<sequence>MIHRDSSSSLTTSSFPAERFFLLFVLLTLSYVQAAVLHDGFIDEVVTSTKSMSGTFAPNPRNENKPMMILNAKNGQINVLEDPDESPDSMEILDLSDGTKLCTNGERGLHTVIPSPNFSENQHLFAFYTKYREDCLEDPKEGAWNVVSRFTMNKETLMLDFDEGTIIWRGPPMDERLHNGGAMAFGNDGKLYVTTGDAGKRENAQPLNNVHGSIIRLNEDGTVPDDNPYTVSGGYTNSYRCGDTGGRVPIDAPDDAVCTEVWANGLRNPFRMDMDPNVKDKVKFSFGVVGAQHIESIFYGGTDYKGTNYGWPTYEGVCKPGDIENCPVNTDEGITMPFHWYEHISYEDGGCIGGMAHVPDGLWPSAFKYLFIDFILLKIYLLEDNRPDRACPDCFPPLPPTRNETFYRSTRKEGANVNEARMTEMWFGPYKDTQALYVSKFGNLDTIIRIRYNGILNKPPKPAFVWNYNGETNIEFDASRSTDPENDSLTYEWDFGDDTEESTDMITSHVYTTPGEYDTTLTITDPDGQAQQISKTIKIGQVPKVNIISPIENITFSVGQVIRLQGEAYDFLGNPIPEDQLTWEVRQHHAQHFHPFLDITKGNNFDLYPAPKPEDYLAATNSFLKIILTATDEYGLSNTFSMDVQPNIVMVNVTTAPSGLDIVVDDFSMETPELFTSWDGFNLPVRVDDQPPYLFRSWSDGDKNRTRNIPIVSNINNKNATMIKAIFCMDFGTRCENNEDCCSSYCSGVNNICATMPITITQSPSMKATSGPTSRSPTINPTMRPVSYTSSPSTTYLRPTILAPDLELEINVETPPMSRPPPPNLEIDAKKPLENELDENIESISITVGVNDNSNIDNNKGLDTKGALILALSSIILALLVIGCCYMRLVMQMKDKYCIDSVVGPVYRKGYSDEKSDDENDTGSKSGSDEYFYQPENEIKITGTNSTEESHDEHNANSSSMSSDDNERDMSLSFLIPESISSEPRYVDDVENPTQVAATEIVQSYLMPPLSPAKKRGSEVDFEESSGDNVTQISFEGAPAMPSSKQNEVDEMLEYRFDAASTSQSSLVPPRLMPSDRNSFDGVAAQQSNSTSFCLSIPSPESVKQKDNCTDNNLDQLSYTSDRSFPLLIPHSAVSEESFIENDRGLDDPSDAAEALVEDYMRETSLALPVDSQVEENNTPWEDSTALLHPSENSNNISRDASVVSDKLDEVARELSLLLVDSSDFEEEVLAERNMNSSTSADHNLPQSQEEATEGDSNMIEHNQSKEDTIEISIISQDASFSVTEESDCDLTLNENSIEHETAASPTESDQEQRRTSTSTGVNCMAGCDSEAYLLSILNTSLSNQSEDENLIDLSQESPINTSITNESEVATHLAEHKSDTVSHNDADDCDGDDEKEVDDNVNSLNIDPSSLASPQHQVNPQRAFNQPEFFSPEVLRHEAKPEYDTPETQILSYDVDSSLESMSEYISESQTPPNFQSKSVTNLQSSFVASVTDATSNILSENQGVEKSLESKLFQ</sequence>
<dbReference type="KEGG" id="fcy:FRACYDRAFT_241222"/>
<feature type="compositionally biased region" description="Acidic residues" evidence="1">
    <location>
        <begin position="1388"/>
        <end position="1400"/>
    </location>
</feature>
<evidence type="ECO:0000259" key="3">
    <source>
        <dbReference type="PROSITE" id="PS50093"/>
    </source>
</evidence>
<dbReference type="InterPro" id="IPR012938">
    <property type="entry name" value="Glc/Sorbosone_DH"/>
</dbReference>
<feature type="domain" description="PKD" evidence="3">
    <location>
        <begin position="473"/>
        <end position="539"/>
    </location>
</feature>
<feature type="compositionally biased region" description="Basic and acidic residues" evidence="1">
    <location>
        <begin position="1374"/>
        <end position="1387"/>
    </location>
</feature>
<dbReference type="Pfam" id="PF18911">
    <property type="entry name" value="PKD_4"/>
    <property type="match status" value="1"/>
</dbReference>
<feature type="signal peptide" evidence="2">
    <location>
        <begin position="1"/>
        <end position="34"/>
    </location>
</feature>
<dbReference type="InterPro" id="IPR000601">
    <property type="entry name" value="PKD_dom"/>
</dbReference>
<feature type="chain" id="PRO_5009192823" description="PKD domain-containing protein" evidence="2">
    <location>
        <begin position="35"/>
        <end position="1516"/>
    </location>
</feature>
<feature type="region of interest" description="Disordered" evidence="1">
    <location>
        <begin position="1061"/>
        <end position="1084"/>
    </location>
</feature>
<gene>
    <name evidence="4" type="ORF">FRACYDRAFT_241222</name>
</gene>
<dbReference type="InterPro" id="IPR035986">
    <property type="entry name" value="PKD_dom_sf"/>
</dbReference>
<dbReference type="EMBL" id="KV784360">
    <property type="protein sequence ID" value="OEU14670.1"/>
    <property type="molecule type" value="Genomic_DNA"/>
</dbReference>
<dbReference type="CDD" id="cd00146">
    <property type="entry name" value="PKD"/>
    <property type="match status" value="1"/>
</dbReference>
<dbReference type="InterPro" id="IPR013783">
    <property type="entry name" value="Ig-like_fold"/>
</dbReference>
<dbReference type="InterPro" id="IPR022409">
    <property type="entry name" value="PKD/Chitinase_dom"/>
</dbReference>
<feature type="compositionally biased region" description="Polar residues" evidence="1">
    <location>
        <begin position="763"/>
        <end position="781"/>
    </location>
</feature>
<dbReference type="Proteomes" id="UP000095751">
    <property type="component" value="Unassembled WGS sequence"/>
</dbReference>
<keyword evidence="5" id="KW-1185">Reference proteome</keyword>
<dbReference type="Gene3D" id="2.120.10.30">
    <property type="entry name" value="TolB, C-terminal domain"/>
    <property type="match status" value="1"/>
</dbReference>
<feature type="region of interest" description="Disordered" evidence="1">
    <location>
        <begin position="1300"/>
        <end position="1322"/>
    </location>
</feature>
<feature type="region of interest" description="Disordered" evidence="1">
    <location>
        <begin position="763"/>
        <end position="792"/>
    </location>
</feature>
<evidence type="ECO:0000313" key="4">
    <source>
        <dbReference type="EMBL" id="OEU14670.1"/>
    </source>
</evidence>
<organism evidence="4 5">
    <name type="scientific">Fragilariopsis cylindrus CCMP1102</name>
    <dbReference type="NCBI Taxonomy" id="635003"/>
    <lineage>
        <taxon>Eukaryota</taxon>
        <taxon>Sar</taxon>
        <taxon>Stramenopiles</taxon>
        <taxon>Ochrophyta</taxon>
        <taxon>Bacillariophyta</taxon>
        <taxon>Bacillariophyceae</taxon>
        <taxon>Bacillariophycidae</taxon>
        <taxon>Bacillariales</taxon>
        <taxon>Bacillariaceae</taxon>
        <taxon>Fragilariopsis</taxon>
    </lineage>
</organism>
<evidence type="ECO:0000256" key="1">
    <source>
        <dbReference type="SAM" id="MobiDB-lite"/>
    </source>
</evidence>
<evidence type="ECO:0000313" key="5">
    <source>
        <dbReference type="Proteomes" id="UP000095751"/>
    </source>
</evidence>
<dbReference type="SUPFAM" id="SSF50952">
    <property type="entry name" value="Soluble quinoprotein glucose dehydrogenase"/>
    <property type="match status" value="1"/>
</dbReference>
<dbReference type="Gene3D" id="2.60.40.10">
    <property type="entry name" value="Immunoglobulins"/>
    <property type="match status" value="1"/>
</dbReference>
<dbReference type="InterPro" id="IPR011041">
    <property type="entry name" value="Quinoprot_gluc/sorb_DH_b-prop"/>
</dbReference>
<feature type="region of interest" description="Disordered" evidence="1">
    <location>
        <begin position="909"/>
        <end position="968"/>
    </location>
</feature>
<feature type="region of interest" description="Disordered" evidence="1">
    <location>
        <begin position="1009"/>
        <end position="1046"/>
    </location>
</feature>
<feature type="region of interest" description="Disordered" evidence="1">
    <location>
        <begin position="1369"/>
        <end position="1402"/>
    </location>
</feature>
<reference evidence="4 5" key="1">
    <citation type="submission" date="2016-09" db="EMBL/GenBank/DDBJ databases">
        <title>Extensive genetic diversity and differential bi-allelic expression allows diatom success in the polar Southern Ocean.</title>
        <authorList>
            <consortium name="DOE Joint Genome Institute"/>
            <person name="Mock T."/>
            <person name="Otillar R.P."/>
            <person name="Strauss J."/>
            <person name="Dupont C."/>
            <person name="Frickenhaus S."/>
            <person name="Maumus F."/>
            <person name="Mcmullan M."/>
            <person name="Sanges R."/>
            <person name="Schmutz J."/>
            <person name="Toseland A."/>
            <person name="Valas R."/>
            <person name="Veluchamy A."/>
            <person name="Ward B.J."/>
            <person name="Allen A."/>
            <person name="Barry K."/>
            <person name="Falciatore A."/>
            <person name="Ferrante M."/>
            <person name="Fortunato A.E."/>
            <person name="Gloeckner G."/>
            <person name="Gruber A."/>
            <person name="Hipkin R."/>
            <person name="Janech M."/>
            <person name="Kroth P."/>
            <person name="Leese F."/>
            <person name="Lindquist E."/>
            <person name="Lyon B.R."/>
            <person name="Martin J."/>
            <person name="Mayer C."/>
            <person name="Parker M."/>
            <person name="Quesneville H."/>
            <person name="Raymond J."/>
            <person name="Uhlig C."/>
            <person name="Valentin K.U."/>
            <person name="Worden A.Z."/>
            <person name="Armbrust E.V."/>
            <person name="Bowler C."/>
            <person name="Green B."/>
            <person name="Moulton V."/>
            <person name="Van Oosterhout C."/>
            <person name="Grigoriev I."/>
        </authorList>
    </citation>
    <scope>NUCLEOTIDE SEQUENCE [LARGE SCALE GENOMIC DNA]</scope>
    <source>
        <strain evidence="4 5">CCMP1102</strain>
    </source>
</reference>
<proteinExistence type="predicted"/>
<dbReference type="Pfam" id="PF07995">
    <property type="entry name" value="GSDH"/>
    <property type="match status" value="1"/>
</dbReference>
<dbReference type="PANTHER" id="PTHR19328:SF13">
    <property type="entry name" value="HIPL1 PROTEIN"/>
    <property type="match status" value="1"/>
</dbReference>